<name>A0A926HSX4_9FIRM</name>
<dbReference type="GO" id="GO:0003723">
    <property type="term" value="F:RNA binding"/>
    <property type="evidence" value="ECO:0007669"/>
    <property type="project" value="UniProtKB-KW"/>
</dbReference>
<dbReference type="InterPro" id="IPR002307">
    <property type="entry name" value="Tyr-tRNA-ligase"/>
</dbReference>
<feature type="binding site" evidence="8">
    <location>
        <position position="230"/>
    </location>
    <ligand>
        <name>ATP</name>
        <dbReference type="ChEBI" id="CHEBI:30616"/>
    </ligand>
</feature>
<dbReference type="InterPro" id="IPR024107">
    <property type="entry name" value="Tyr-tRNA-ligase_bac_1"/>
</dbReference>
<dbReference type="PANTHER" id="PTHR11766">
    <property type="entry name" value="TYROSYL-TRNA SYNTHETASE"/>
    <property type="match status" value="1"/>
</dbReference>
<comment type="similarity">
    <text evidence="8">Belongs to the class-I aminoacyl-tRNA synthetase family. TyrS type 1 subfamily.</text>
</comment>
<keyword evidence="3 8" id="KW-0067">ATP-binding</keyword>
<dbReference type="GO" id="GO:0006437">
    <property type="term" value="P:tyrosyl-tRNA aminoacylation"/>
    <property type="evidence" value="ECO:0007669"/>
    <property type="project" value="UniProtKB-UniRule"/>
</dbReference>
<dbReference type="FunFam" id="1.10.240.10:FF:000001">
    <property type="entry name" value="Tyrosine--tRNA ligase"/>
    <property type="match status" value="1"/>
</dbReference>
<feature type="binding site" evidence="8">
    <location>
        <position position="34"/>
    </location>
    <ligand>
        <name>L-tyrosine</name>
        <dbReference type="ChEBI" id="CHEBI:58315"/>
    </ligand>
</feature>
<dbReference type="Gene3D" id="1.10.240.10">
    <property type="entry name" value="Tyrosyl-Transfer RNA Synthetase"/>
    <property type="match status" value="1"/>
</dbReference>
<evidence type="ECO:0000313" key="11">
    <source>
        <dbReference type="EMBL" id="MBC8534708.1"/>
    </source>
</evidence>
<organism evidence="11 12">
    <name type="scientific">Yeguia hominis</name>
    <dbReference type="NCBI Taxonomy" id="2763662"/>
    <lineage>
        <taxon>Bacteria</taxon>
        <taxon>Bacillati</taxon>
        <taxon>Bacillota</taxon>
        <taxon>Clostridia</taxon>
        <taxon>Eubacteriales</taxon>
        <taxon>Yeguiaceae</taxon>
        <taxon>Yeguia</taxon>
    </lineage>
</organism>
<evidence type="ECO:0000313" key="12">
    <source>
        <dbReference type="Proteomes" id="UP000651482"/>
    </source>
</evidence>
<dbReference type="InterPro" id="IPR036986">
    <property type="entry name" value="S4_RNA-bd_sf"/>
</dbReference>
<dbReference type="CDD" id="cd00805">
    <property type="entry name" value="TyrRS_core"/>
    <property type="match status" value="1"/>
</dbReference>
<keyword evidence="4 9" id="KW-0694">RNA-binding</keyword>
<dbReference type="EC" id="6.1.1.1" evidence="8"/>
<dbReference type="InterPro" id="IPR054608">
    <property type="entry name" value="SYY-like_C"/>
</dbReference>
<keyword evidence="2 8" id="KW-0547">Nucleotide-binding</keyword>
<keyword evidence="5 8" id="KW-0648">Protein biosynthesis</keyword>
<keyword evidence="6 8" id="KW-0030">Aminoacyl-tRNA synthetase</keyword>
<evidence type="ECO:0000259" key="10">
    <source>
        <dbReference type="Pfam" id="PF22421"/>
    </source>
</evidence>
<reference evidence="11" key="1">
    <citation type="submission" date="2020-08" db="EMBL/GenBank/DDBJ databases">
        <title>Genome public.</title>
        <authorList>
            <person name="Liu C."/>
            <person name="Sun Q."/>
        </authorList>
    </citation>
    <scope>NUCLEOTIDE SEQUENCE</scope>
    <source>
        <strain evidence="11">NSJ-40</strain>
    </source>
</reference>
<feature type="domain" description="Tyrosine--tRNA ligase SYY-like C-terminal" evidence="10">
    <location>
        <begin position="325"/>
        <end position="403"/>
    </location>
</feature>
<dbReference type="AlphaFoldDB" id="A0A926HSX4"/>
<protein>
    <recommendedName>
        <fullName evidence="8">Tyrosine--tRNA ligase</fullName>
        <ecNumber evidence="8">6.1.1.1</ecNumber>
    </recommendedName>
    <alternativeName>
        <fullName evidence="8">Tyrosyl-tRNA synthetase</fullName>
        <shortName evidence="8">TyrRS</shortName>
    </alternativeName>
</protein>
<proteinExistence type="inferred from homology"/>
<dbReference type="GO" id="GO:0005524">
    <property type="term" value="F:ATP binding"/>
    <property type="evidence" value="ECO:0007669"/>
    <property type="project" value="UniProtKB-UniRule"/>
</dbReference>
<comment type="function">
    <text evidence="8">Catalyzes the attachment of tyrosine to tRNA(Tyr) in a two-step reaction: tyrosine is first activated by ATP to form Tyr-AMP and then transferred to the acceptor end of tRNA(Tyr).</text>
</comment>
<dbReference type="GO" id="GO:0004831">
    <property type="term" value="F:tyrosine-tRNA ligase activity"/>
    <property type="evidence" value="ECO:0007669"/>
    <property type="project" value="UniProtKB-UniRule"/>
</dbReference>
<dbReference type="PROSITE" id="PS00178">
    <property type="entry name" value="AA_TRNA_LIGASE_I"/>
    <property type="match status" value="1"/>
</dbReference>
<evidence type="ECO:0000256" key="9">
    <source>
        <dbReference type="PROSITE-ProRule" id="PRU00182"/>
    </source>
</evidence>
<dbReference type="CDD" id="cd00165">
    <property type="entry name" value="S4"/>
    <property type="match status" value="1"/>
</dbReference>
<dbReference type="Proteomes" id="UP000651482">
    <property type="component" value="Unassembled WGS sequence"/>
</dbReference>
<keyword evidence="12" id="KW-1185">Reference proteome</keyword>
<evidence type="ECO:0000256" key="4">
    <source>
        <dbReference type="ARBA" id="ARBA00022884"/>
    </source>
</evidence>
<dbReference type="GO" id="GO:0005829">
    <property type="term" value="C:cytosol"/>
    <property type="evidence" value="ECO:0007669"/>
    <property type="project" value="TreeGrafter"/>
</dbReference>
<dbReference type="HAMAP" id="MF_02006">
    <property type="entry name" value="Tyr_tRNA_synth_type1"/>
    <property type="match status" value="1"/>
</dbReference>
<dbReference type="InterPro" id="IPR024088">
    <property type="entry name" value="Tyr-tRNA-ligase_bac-type"/>
</dbReference>
<dbReference type="RefSeq" id="WP_249320293.1">
    <property type="nucleotide sequence ID" value="NZ_JACRSN010000021.1"/>
</dbReference>
<dbReference type="SUPFAM" id="SSF52374">
    <property type="entry name" value="Nucleotidylyl transferase"/>
    <property type="match status" value="1"/>
</dbReference>
<gene>
    <name evidence="8" type="primary">tyrS</name>
    <name evidence="11" type="ORF">IAG03_12075</name>
</gene>
<sequence length="409" mass="45675">MGLFEELKERGFIAQMTNEEKVRELINGTGAVFYIGFDPTADSLHVGHFVQVMVMAHMQRAGHIPIALFGGGTGMIGDPSGKSDMRKMLTKEEIAHNIACFQKQMSRLIDFSEGKAIMANNGDWLLDLNYVNFLREVGVHFSVNRMLAAECYKQRMERGLTFFELNYMLMQSYDFLELNRRYNCVMELGGDDQWSNIIGGVELVRRSARKEVYGMTFTLLTTSEGKKMGKTEKGAVWLDPEKTSPFEFYQYWRNVEDADVIRCLNILTFVPISEIREYAKLSGSELNVAKERLAFEVTKLIHGEEEAVKAQRAARALFGGGKDSADMPSTTLTASDFTDGAIALTDLLMKTGLAASKGEGKRLIVQGGVSVDDQKMTDSMGSVPLSAFEKGHVMLRKGKKVFHKALLSD</sequence>
<evidence type="ECO:0000256" key="5">
    <source>
        <dbReference type="ARBA" id="ARBA00022917"/>
    </source>
</evidence>
<evidence type="ECO:0000256" key="7">
    <source>
        <dbReference type="ARBA" id="ARBA00048248"/>
    </source>
</evidence>
<dbReference type="PRINTS" id="PR01040">
    <property type="entry name" value="TRNASYNTHTYR"/>
</dbReference>
<dbReference type="PANTHER" id="PTHR11766:SF0">
    <property type="entry name" value="TYROSINE--TRNA LIGASE, MITOCHONDRIAL"/>
    <property type="match status" value="1"/>
</dbReference>
<dbReference type="InterPro" id="IPR002305">
    <property type="entry name" value="aa-tRNA-synth_Ic"/>
</dbReference>
<accession>A0A926HSX4</accession>
<feature type="binding site" evidence="8">
    <location>
        <position position="167"/>
    </location>
    <ligand>
        <name>L-tyrosine</name>
        <dbReference type="ChEBI" id="CHEBI:58315"/>
    </ligand>
</feature>
<dbReference type="Gene3D" id="3.40.50.620">
    <property type="entry name" value="HUPs"/>
    <property type="match status" value="1"/>
</dbReference>
<evidence type="ECO:0000256" key="2">
    <source>
        <dbReference type="ARBA" id="ARBA00022741"/>
    </source>
</evidence>
<dbReference type="InterPro" id="IPR014729">
    <property type="entry name" value="Rossmann-like_a/b/a_fold"/>
</dbReference>
<feature type="binding site" evidence="8">
    <location>
        <position position="171"/>
    </location>
    <ligand>
        <name>L-tyrosine</name>
        <dbReference type="ChEBI" id="CHEBI:58315"/>
    </ligand>
</feature>
<dbReference type="Pfam" id="PF22421">
    <property type="entry name" value="SYY_C-terminal"/>
    <property type="match status" value="1"/>
</dbReference>
<keyword evidence="8" id="KW-0963">Cytoplasm</keyword>
<comment type="subunit">
    <text evidence="8">Homodimer.</text>
</comment>
<feature type="short sequence motif" description="'HIGH' region" evidence="8">
    <location>
        <begin position="39"/>
        <end position="48"/>
    </location>
</feature>
<evidence type="ECO:0000256" key="8">
    <source>
        <dbReference type="HAMAP-Rule" id="MF_02006"/>
    </source>
</evidence>
<dbReference type="InterPro" id="IPR001412">
    <property type="entry name" value="aa-tRNA-synth_I_CS"/>
</dbReference>
<evidence type="ECO:0000256" key="6">
    <source>
        <dbReference type="ARBA" id="ARBA00023146"/>
    </source>
</evidence>
<dbReference type="NCBIfam" id="TIGR00234">
    <property type="entry name" value="tyrS"/>
    <property type="match status" value="1"/>
</dbReference>
<dbReference type="EMBL" id="JACRSN010000021">
    <property type="protein sequence ID" value="MBC8534708.1"/>
    <property type="molecule type" value="Genomic_DNA"/>
</dbReference>
<feature type="short sequence motif" description="'KMSKS' region" evidence="8">
    <location>
        <begin position="227"/>
        <end position="231"/>
    </location>
</feature>
<comment type="subcellular location">
    <subcellularLocation>
        <location evidence="8">Cytoplasm</location>
    </subcellularLocation>
</comment>
<evidence type="ECO:0000256" key="1">
    <source>
        <dbReference type="ARBA" id="ARBA00022598"/>
    </source>
</evidence>
<keyword evidence="1 8" id="KW-0436">Ligase</keyword>
<dbReference type="Pfam" id="PF00579">
    <property type="entry name" value="tRNA-synt_1b"/>
    <property type="match status" value="1"/>
</dbReference>
<comment type="catalytic activity">
    <reaction evidence="7 8">
        <text>tRNA(Tyr) + L-tyrosine + ATP = L-tyrosyl-tRNA(Tyr) + AMP + diphosphate + H(+)</text>
        <dbReference type="Rhea" id="RHEA:10220"/>
        <dbReference type="Rhea" id="RHEA-COMP:9706"/>
        <dbReference type="Rhea" id="RHEA-COMP:9707"/>
        <dbReference type="ChEBI" id="CHEBI:15378"/>
        <dbReference type="ChEBI" id="CHEBI:30616"/>
        <dbReference type="ChEBI" id="CHEBI:33019"/>
        <dbReference type="ChEBI" id="CHEBI:58315"/>
        <dbReference type="ChEBI" id="CHEBI:78442"/>
        <dbReference type="ChEBI" id="CHEBI:78536"/>
        <dbReference type="ChEBI" id="CHEBI:456215"/>
        <dbReference type="EC" id="6.1.1.1"/>
    </reaction>
</comment>
<dbReference type="Gene3D" id="3.10.290.10">
    <property type="entry name" value="RNA-binding S4 domain"/>
    <property type="match status" value="1"/>
</dbReference>
<comment type="caution">
    <text evidence="11">The sequence shown here is derived from an EMBL/GenBank/DDBJ whole genome shotgun (WGS) entry which is preliminary data.</text>
</comment>
<dbReference type="PROSITE" id="PS50889">
    <property type="entry name" value="S4"/>
    <property type="match status" value="1"/>
</dbReference>
<dbReference type="SUPFAM" id="SSF55174">
    <property type="entry name" value="Alpha-L RNA-binding motif"/>
    <property type="match status" value="1"/>
</dbReference>
<evidence type="ECO:0000256" key="3">
    <source>
        <dbReference type="ARBA" id="ARBA00022840"/>
    </source>
</evidence>